<sequence length="145" mass="16866">MSPYIMRGVHKLMSSRQIIGAIRGAGYGYRSADMYRDIRIARIEFDKTDALHRLPTPAMISEEYYTPVEYTKVTTRYATVAKVRYRDAETGQEWTDYLTAGHDAPRKVGEVVEGLWTKIEADRYYRELERIEAVIENTYRGLGWT</sequence>
<evidence type="ECO:0000313" key="1">
    <source>
        <dbReference type="EMBL" id="GAI83785.1"/>
    </source>
</evidence>
<comment type="caution">
    <text evidence="1">The sequence shown here is derived from an EMBL/GenBank/DDBJ whole genome shotgun (WGS) entry which is preliminary data.</text>
</comment>
<protein>
    <submittedName>
        <fullName evidence="1">Uncharacterized protein</fullName>
    </submittedName>
</protein>
<dbReference type="AlphaFoldDB" id="X1T897"/>
<name>X1T897_9ZZZZ</name>
<dbReference type="EMBL" id="BARW01008376">
    <property type="protein sequence ID" value="GAI83785.1"/>
    <property type="molecule type" value="Genomic_DNA"/>
</dbReference>
<gene>
    <name evidence="1" type="ORF">S12H4_17188</name>
</gene>
<accession>X1T897</accession>
<organism evidence="1">
    <name type="scientific">marine sediment metagenome</name>
    <dbReference type="NCBI Taxonomy" id="412755"/>
    <lineage>
        <taxon>unclassified sequences</taxon>
        <taxon>metagenomes</taxon>
        <taxon>ecological metagenomes</taxon>
    </lineage>
</organism>
<proteinExistence type="predicted"/>
<reference evidence="1" key="1">
    <citation type="journal article" date="2014" name="Front. Microbiol.">
        <title>High frequency of phylogenetically diverse reductive dehalogenase-homologous genes in deep subseafloor sedimentary metagenomes.</title>
        <authorList>
            <person name="Kawai M."/>
            <person name="Futagami T."/>
            <person name="Toyoda A."/>
            <person name="Takaki Y."/>
            <person name="Nishi S."/>
            <person name="Hori S."/>
            <person name="Arai W."/>
            <person name="Tsubouchi T."/>
            <person name="Morono Y."/>
            <person name="Uchiyama I."/>
            <person name="Ito T."/>
            <person name="Fujiyama A."/>
            <person name="Inagaki F."/>
            <person name="Takami H."/>
        </authorList>
    </citation>
    <scope>NUCLEOTIDE SEQUENCE</scope>
    <source>
        <strain evidence="1">Expedition CK06-06</strain>
    </source>
</reference>